<dbReference type="InterPro" id="IPR036249">
    <property type="entry name" value="Thioredoxin-like_sf"/>
</dbReference>
<keyword evidence="5" id="KW-0472">Membrane</keyword>
<keyword evidence="5" id="KW-1133">Transmembrane helix</keyword>
<dbReference type="PANTHER" id="PTHR42852:SF6">
    <property type="entry name" value="THIOL:DISULFIDE INTERCHANGE PROTEIN DSBE"/>
    <property type="match status" value="1"/>
</dbReference>
<dbReference type="InterPro" id="IPR013740">
    <property type="entry name" value="Redoxin"/>
</dbReference>
<accession>A0A511RMB3</accession>
<dbReference type="GO" id="GO:0005886">
    <property type="term" value="C:plasma membrane"/>
    <property type="evidence" value="ECO:0007669"/>
    <property type="project" value="InterPro"/>
</dbReference>
<evidence type="ECO:0000313" key="8">
    <source>
        <dbReference type="Proteomes" id="UP000321827"/>
    </source>
</evidence>
<evidence type="ECO:0000256" key="3">
    <source>
        <dbReference type="ARBA" id="ARBA00023157"/>
    </source>
</evidence>
<dbReference type="Pfam" id="PF08534">
    <property type="entry name" value="Redoxin"/>
    <property type="match status" value="1"/>
</dbReference>
<keyword evidence="3" id="KW-1015">Disulfide bond</keyword>
<protein>
    <submittedName>
        <fullName evidence="7">Thiol:disulfide interchange protein</fullName>
    </submittedName>
</protein>
<dbReference type="Proteomes" id="UP000321827">
    <property type="component" value="Unassembled WGS sequence"/>
</dbReference>
<feature type="domain" description="Thioredoxin" evidence="6">
    <location>
        <begin position="132"/>
        <end position="268"/>
    </location>
</feature>
<comment type="caution">
    <text evidence="7">The sequence shown here is derived from an EMBL/GenBank/DDBJ whole genome shotgun (WGS) entry which is preliminary data.</text>
</comment>
<evidence type="ECO:0000313" key="7">
    <source>
        <dbReference type="EMBL" id="GEM90790.1"/>
    </source>
</evidence>
<feature type="transmembrane region" description="Helical" evidence="5">
    <location>
        <begin position="16"/>
        <end position="33"/>
    </location>
</feature>
<dbReference type="AlphaFoldDB" id="A0A511RMB3"/>
<proteinExistence type="predicted"/>
<feature type="transmembrane region" description="Helical" evidence="5">
    <location>
        <begin position="109"/>
        <end position="130"/>
    </location>
</feature>
<dbReference type="Pfam" id="PF01790">
    <property type="entry name" value="LGT"/>
    <property type="match status" value="1"/>
</dbReference>
<gene>
    <name evidence="7" type="ORF">ODE01S_22240</name>
</gene>
<dbReference type="OrthoDB" id="9809733at2"/>
<dbReference type="PROSITE" id="PS51352">
    <property type="entry name" value="THIOREDOXIN_2"/>
    <property type="match status" value="1"/>
</dbReference>
<evidence type="ECO:0000256" key="2">
    <source>
        <dbReference type="ARBA" id="ARBA00022748"/>
    </source>
</evidence>
<evidence type="ECO:0000259" key="6">
    <source>
        <dbReference type="PROSITE" id="PS51352"/>
    </source>
</evidence>
<name>A0A511RMB3_9DEIN</name>
<dbReference type="PANTHER" id="PTHR42852">
    <property type="entry name" value="THIOL:DISULFIDE INTERCHANGE PROTEIN DSBE"/>
    <property type="match status" value="1"/>
</dbReference>
<evidence type="ECO:0000256" key="4">
    <source>
        <dbReference type="ARBA" id="ARBA00023284"/>
    </source>
</evidence>
<dbReference type="GO" id="GO:0008961">
    <property type="term" value="F:phosphatidylglycerol-prolipoprotein diacylglyceryl transferase activity"/>
    <property type="evidence" value="ECO:0007669"/>
    <property type="project" value="InterPro"/>
</dbReference>
<dbReference type="GO" id="GO:0017004">
    <property type="term" value="P:cytochrome complex assembly"/>
    <property type="evidence" value="ECO:0007669"/>
    <property type="project" value="UniProtKB-KW"/>
</dbReference>
<dbReference type="Gene3D" id="3.40.30.10">
    <property type="entry name" value="Glutaredoxin"/>
    <property type="match status" value="1"/>
</dbReference>
<sequence>MDAVSLGPFVMPLDRLYTLLALAGFLATAELMARRLKLVFLSNWAWNAVFAGLIAARLGYVAGHWPVYREDLLSVLYFWQGGFNPLWGLLGGLAYTLAAFRGRLGELRLVFWPAAGGALVAAALFGIAAVKVPEQAELPDLTLTTLAGAPRNLADYRGQPVVINVWATWCPPCRREMPMLAQAEEENPGVAFVFVNSGETEAQVRAFLDEEGLFFNHMLLDPGQRLVPRLNVIGYPTTFFFNRDGVLVARKTGELSRAALEDFLKRIR</sequence>
<dbReference type="GO" id="GO:0016491">
    <property type="term" value="F:oxidoreductase activity"/>
    <property type="evidence" value="ECO:0007669"/>
    <property type="project" value="InterPro"/>
</dbReference>
<dbReference type="InterPro" id="IPR013766">
    <property type="entry name" value="Thioredoxin_domain"/>
</dbReference>
<dbReference type="InterPro" id="IPR050553">
    <property type="entry name" value="Thioredoxin_ResA/DsbE_sf"/>
</dbReference>
<keyword evidence="2" id="KW-0201">Cytochrome c-type biogenesis</keyword>
<comment type="subcellular location">
    <subcellularLocation>
        <location evidence="1">Cell envelope</location>
    </subcellularLocation>
</comment>
<dbReference type="InterPro" id="IPR001640">
    <property type="entry name" value="Lgt"/>
</dbReference>
<dbReference type="GO" id="GO:0030313">
    <property type="term" value="C:cell envelope"/>
    <property type="evidence" value="ECO:0007669"/>
    <property type="project" value="UniProtKB-SubCell"/>
</dbReference>
<dbReference type="GO" id="GO:0042158">
    <property type="term" value="P:lipoprotein biosynthetic process"/>
    <property type="evidence" value="ECO:0007669"/>
    <property type="project" value="InterPro"/>
</dbReference>
<dbReference type="EMBL" id="BJXN01000022">
    <property type="protein sequence ID" value="GEM90790.1"/>
    <property type="molecule type" value="Genomic_DNA"/>
</dbReference>
<keyword evidence="4" id="KW-0676">Redox-active center</keyword>
<dbReference type="PROSITE" id="PS00194">
    <property type="entry name" value="THIOREDOXIN_1"/>
    <property type="match status" value="1"/>
</dbReference>
<keyword evidence="5" id="KW-0812">Transmembrane</keyword>
<dbReference type="CDD" id="cd02966">
    <property type="entry name" value="TlpA_like_family"/>
    <property type="match status" value="1"/>
</dbReference>
<evidence type="ECO:0000256" key="5">
    <source>
        <dbReference type="SAM" id="Phobius"/>
    </source>
</evidence>
<feature type="transmembrane region" description="Helical" evidence="5">
    <location>
        <begin position="45"/>
        <end position="65"/>
    </location>
</feature>
<dbReference type="InterPro" id="IPR017937">
    <property type="entry name" value="Thioredoxin_CS"/>
</dbReference>
<feature type="transmembrane region" description="Helical" evidence="5">
    <location>
        <begin position="77"/>
        <end position="97"/>
    </location>
</feature>
<dbReference type="RefSeq" id="WP_147148853.1">
    <property type="nucleotide sequence ID" value="NZ_BJXN01000022.1"/>
</dbReference>
<organism evidence="7 8">
    <name type="scientific">Oceanithermus desulfurans NBRC 100063</name>
    <dbReference type="NCBI Taxonomy" id="1227550"/>
    <lineage>
        <taxon>Bacteria</taxon>
        <taxon>Thermotogati</taxon>
        <taxon>Deinococcota</taxon>
        <taxon>Deinococci</taxon>
        <taxon>Thermales</taxon>
        <taxon>Thermaceae</taxon>
        <taxon>Oceanithermus</taxon>
    </lineage>
</organism>
<dbReference type="SUPFAM" id="SSF52833">
    <property type="entry name" value="Thioredoxin-like"/>
    <property type="match status" value="1"/>
</dbReference>
<evidence type="ECO:0000256" key="1">
    <source>
        <dbReference type="ARBA" id="ARBA00004196"/>
    </source>
</evidence>
<reference evidence="7 8" key="1">
    <citation type="submission" date="2019-07" db="EMBL/GenBank/DDBJ databases">
        <title>Whole genome shotgun sequence of Oceanithermus desulfurans NBRC 100063.</title>
        <authorList>
            <person name="Hosoyama A."/>
            <person name="Uohara A."/>
            <person name="Ohji S."/>
            <person name="Ichikawa N."/>
        </authorList>
    </citation>
    <scope>NUCLEOTIDE SEQUENCE [LARGE SCALE GENOMIC DNA]</scope>
    <source>
        <strain evidence="7 8">NBRC 100063</strain>
    </source>
</reference>